<feature type="region of interest" description="Disordered" evidence="1">
    <location>
        <begin position="630"/>
        <end position="658"/>
    </location>
</feature>
<reference evidence="3" key="1">
    <citation type="submission" date="2016-06" db="EMBL/GenBank/DDBJ databases">
        <title>First high quality genome sequence of Plasmodium coatneyi using continuous long reads from single molecule, real-time sequencing.</title>
        <authorList>
            <person name="Chien J.-T."/>
            <person name="Pakala S.B."/>
            <person name="Geraldo J.A."/>
            <person name="Lapp S.A."/>
            <person name="Barnwell J.W."/>
            <person name="Kissinger J.C."/>
            <person name="Galinski M.R."/>
            <person name="Humphrey J.C."/>
        </authorList>
    </citation>
    <scope>NUCLEOTIDE SEQUENCE [LARGE SCALE GENOMIC DNA]</scope>
    <source>
        <strain evidence="3">Hackeri</strain>
    </source>
</reference>
<evidence type="ECO:0000256" key="1">
    <source>
        <dbReference type="SAM" id="MobiDB-lite"/>
    </source>
</evidence>
<feature type="compositionally biased region" description="Polar residues" evidence="1">
    <location>
        <begin position="883"/>
        <end position="897"/>
    </location>
</feature>
<feature type="compositionally biased region" description="Basic and acidic residues" evidence="1">
    <location>
        <begin position="357"/>
        <end position="368"/>
    </location>
</feature>
<accession>A0A1B1E0L7</accession>
<feature type="region of interest" description="Disordered" evidence="1">
    <location>
        <begin position="798"/>
        <end position="823"/>
    </location>
</feature>
<dbReference type="KEGG" id="pcot:PCOAH_00027670"/>
<evidence type="ECO:0000313" key="3">
    <source>
        <dbReference type="Proteomes" id="UP000092716"/>
    </source>
</evidence>
<feature type="compositionally biased region" description="Polar residues" evidence="1">
    <location>
        <begin position="136"/>
        <end position="146"/>
    </location>
</feature>
<feature type="compositionally biased region" description="Low complexity" evidence="1">
    <location>
        <begin position="389"/>
        <end position="398"/>
    </location>
</feature>
<proteinExistence type="predicted"/>
<dbReference type="GeneID" id="30909495"/>
<dbReference type="EMBL" id="CP016247">
    <property type="protein sequence ID" value="ANQ08397.1"/>
    <property type="molecule type" value="Genomic_DNA"/>
</dbReference>
<feature type="compositionally biased region" description="Basic and acidic residues" evidence="1">
    <location>
        <begin position="308"/>
        <end position="317"/>
    </location>
</feature>
<feature type="region of interest" description="Disordered" evidence="1">
    <location>
        <begin position="737"/>
        <end position="756"/>
    </location>
</feature>
<dbReference type="RefSeq" id="XP_019915092.1">
    <property type="nucleotide sequence ID" value="XM_020059572.1"/>
</dbReference>
<organism evidence="2 3">
    <name type="scientific">Plasmodium coatneyi</name>
    <dbReference type="NCBI Taxonomy" id="208452"/>
    <lineage>
        <taxon>Eukaryota</taxon>
        <taxon>Sar</taxon>
        <taxon>Alveolata</taxon>
        <taxon>Apicomplexa</taxon>
        <taxon>Aconoidasida</taxon>
        <taxon>Haemosporida</taxon>
        <taxon>Plasmodiidae</taxon>
        <taxon>Plasmodium</taxon>
    </lineage>
</organism>
<dbReference type="VEuPathDB" id="PlasmoDB:PCOAH_00027670"/>
<feature type="compositionally biased region" description="Basic and acidic residues" evidence="1">
    <location>
        <begin position="632"/>
        <end position="658"/>
    </location>
</feature>
<gene>
    <name evidence="2" type="ORF">PCOAH_00027670</name>
</gene>
<feature type="region of interest" description="Disordered" evidence="1">
    <location>
        <begin position="1"/>
        <end position="28"/>
    </location>
</feature>
<feature type="region of interest" description="Disordered" evidence="1">
    <location>
        <begin position="114"/>
        <end position="173"/>
    </location>
</feature>
<feature type="region of interest" description="Disordered" evidence="1">
    <location>
        <begin position="878"/>
        <end position="897"/>
    </location>
</feature>
<sequence>MSNLSNWTNGIEGEGDQGNMKDTKKDLPAGDPTYECKMKELQTLGCYSEVTNLGEAASSYMQTSEHGSAEESTNSNVSLVKEGHMCEQVSANNDIRLEGHDSCVNTLSNSALRGMEVPPQNVERDQGDAGTLAGGSDQSNDYQSGPMNDHPGNHTNDRGANQGEAAPPVEDKQPFEVNKNNLHVGQIEEEQADGCVKWTPQEEHSKITKEITQPAWGENDHSERSHSNDVNDYTLFGQREREAVEVECMRNVPIEGEAFPGEDPRGDYCDADREILSPIQEEPNVLISSDNQYEPAQVNTFSSNSKQTHGEGEEVRPSSENNSNDGIANKLTIASAEEEKKKEENFNIQEKQNGKYKNNDEVIEKENGPRVSAPSDEAINCGSLGTDASRSSDSMGSSEGAANQIEVNSQKWANREITQNEYKKKRDITEVGDDSLLSNAKKKINFSSPVNNALMCNHQGGENCDANEFEGSKMSSPPCDALGFNAVKVDVVGANKPNINACAPMPSSELIAAHATEGVPREQATTGRETPSDVLQPCDIALPPNGIVHANAPPNVCTTPNAPENTCDEIHDLARIGNANIMPTSVYSKMDAIPPETHAESGISPPDEVTHAHAPVKKLQWTHFDVCNAEGELPRGEKNGKDGKDETNISRSANEKKLSSHTIVSNLEIENKTEPKIGVEQEIAVEHEVGVQREISGKCEKRAENFKSEKIASSEKNSKGQKGTPRVETTQVALHTPMEETAHAPNPAGSSSPDISSMSFNEVPLGNLNQGLSNKQMQRQNSKQFPSDTQPFAIDQGTNTFSTNHRSSVEPVGENNLQKDPPMKNLKNGATINDHVDMCTLGSEDQGEELMGHLSYGTNGLIDDDLARELPLTSPKTADVANAHQSGTSLRSESDLNGVSDQGAAVFMNVEQLENYLNEQIRTNNPVHRELPLDTIPRQIIKKKTSEDTTIQDNENDHMEYRNNEMVMRKISQDTIVNDVIEEGNMSMERNKEMIFKKITEEVAISSMHKPNGGHVSSDRMVKNVNLDTTMRCMQSGNIGTVGKDIILNKLSEHESVGELLSGMHHVDDSNEESTRDDLYHHQHVLYNQNNQMNGRNFKEEINPQNMMNFHDQRNLISCAHNDTLGNQCEVNGAYNNGLNNHTMRNNTKEVDTCSNVDFTDDKYSQWFDTIYTVCVKLDDLCCKLNSDYPHSMNIWESNGNPNVYDLKSAFQNSNNLKMFSQNNQVDKVSAPLPATVPPSIYNDLNSSDSSGNSNYRYAVTQVSNHNEGPMKRHDHFAQDNFENGLSAHVKNNCKDGRSIYGMNNINSNNQYVKDLAHVYSSCDDHLRRIQTKGENGKGGRKIQHEYALQREMYNHGNSNTVQDSTHLYDREKNGMKTNIAVLPGALSKDALELLHAYGKVELYNALPQYKGHGDGTDRANHTNCGHRSATPFSNGIPNVINNSSMDTHPRNGDPLSMAKFPNAKEFMQYVKNENNDGSLNANNTSANTTKRKKGSKRNTTSNNKSVEKKNIKKYGTVNRTNAKIIKNESEFEYLLELSDKEGPNLENPDDLKCDVAGVYWDKRSWIASWYDNGKRYYKSFSAKTHGFYKSKFWAIKVRLSKVKGQTIFGKNCRKNKDAEGSNGVHNNLTFNSSIVSENNNVLLGNI</sequence>
<keyword evidence="3" id="KW-1185">Reference proteome</keyword>
<protein>
    <submittedName>
        <fullName evidence="2">Uncharacterized protein</fullName>
    </submittedName>
</protein>
<dbReference type="Proteomes" id="UP000092716">
    <property type="component" value="Chromosome 9"/>
</dbReference>
<feature type="region of interest" description="Disordered" evidence="1">
    <location>
        <begin position="1475"/>
        <end position="1509"/>
    </location>
</feature>
<dbReference type="Gene3D" id="1.20.5.2050">
    <property type="match status" value="1"/>
</dbReference>
<name>A0A1B1E0L7_9APIC</name>
<feature type="region of interest" description="Disordered" evidence="1">
    <location>
        <begin position="302"/>
        <end position="402"/>
    </location>
</feature>
<feature type="compositionally biased region" description="Basic and acidic residues" evidence="1">
    <location>
        <begin position="19"/>
        <end position="28"/>
    </location>
</feature>
<dbReference type="OrthoDB" id="387167at2759"/>
<evidence type="ECO:0000313" key="2">
    <source>
        <dbReference type="EMBL" id="ANQ08397.1"/>
    </source>
</evidence>